<gene>
    <name evidence="3" type="ORF">A0U92_13435</name>
</gene>
<feature type="transmembrane region" description="Helical" evidence="1">
    <location>
        <begin position="148"/>
        <end position="166"/>
    </location>
</feature>
<feature type="transmembrane region" description="Helical" evidence="1">
    <location>
        <begin position="218"/>
        <end position="234"/>
    </location>
</feature>
<sequence length="366" mass="39928">MKNVRFDALQSVRGLAALVVVLRHVMACYPLSSHSATVIIFFLFNSPAAVTLFFVLSGFVLTHSLVGQSFSLPTVLTFWTRRVFRILPALMAITLLSALFTRTPFAAWPLAGNDPSMEGLLPHDIPLSPALLTKCLFSISGALVPQNWTVAVELIAAVFFPFLWVASRNESRIFLPVVLLTLALSICAPSGGKGLPFIYGFSFVVGVIAYRGWQNTTIILTSFGILLAAVGASLPTTLLTEPETLGAVFNDPKLTIPEAICAGFVLFGLARNGRIANLLTHRALLWLGDISFSLYLVHFLIIAIAGRLLAPILPAFSMPVREAMVFCLTLLIALPLSHFLYEKVERPANRLGYRLSSLFQPSRKAL</sequence>
<dbReference type="InterPro" id="IPR050879">
    <property type="entry name" value="Acyltransferase_3"/>
</dbReference>
<feature type="transmembrane region" description="Helical" evidence="1">
    <location>
        <begin position="38"/>
        <end position="62"/>
    </location>
</feature>
<feature type="transmembrane region" description="Helical" evidence="1">
    <location>
        <begin position="323"/>
        <end position="341"/>
    </location>
</feature>
<dbReference type="OrthoDB" id="9796461at2"/>
<dbReference type="PANTHER" id="PTHR23028:SF131">
    <property type="entry name" value="BLR2367 PROTEIN"/>
    <property type="match status" value="1"/>
</dbReference>
<feature type="transmembrane region" description="Helical" evidence="1">
    <location>
        <begin position="173"/>
        <end position="191"/>
    </location>
</feature>
<feature type="domain" description="Acyltransferase 3" evidence="2">
    <location>
        <begin position="8"/>
        <end position="337"/>
    </location>
</feature>
<evidence type="ECO:0000259" key="2">
    <source>
        <dbReference type="Pfam" id="PF01757"/>
    </source>
</evidence>
<dbReference type="GO" id="GO:0000271">
    <property type="term" value="P:polysaccharide biosynthetic process"/>
    <property type="evidence" value="ECO:0007669"/>
    <property type="project" value="TreeGrafter"/>
</dbReference>
<evidence type="ECO:0000313" key="3">
    <source>
        <dbReference type="EMBL" id="AQS85608.1"/>
    </source>
</evidence>
<feature type="transmembrane region" description="Helical" evidence="1">
    <location>
        <begin position="197"/>
        <end position="213"/>
    </location>
</feature>
<name>A0A1U9KIN6_ACEAC</name>
<dbReference type="EMBL" id="CP014692">
    <property type="protein sequence ID" value="AQS85608.1"/>
    <property type="molecule type" value="Genomic_DNA"/>
</dbReference>
<dbReference type="GO" id="GO:0016747">
    <property type="term" value="F:acyltransferase activity, transferring groups other than amino-acyl groups"/>
    <property type="evidence" value="ECO:0007669"/>
    <property type="project" value="InterPro"/>
</dbReference>
<dbReference type="Pfam" id="PF01757">
    <property type="entry name" value="Acyl_transf_3"/>
    <property type="match status" value="1"/>
</dbReference>
<dbReference type="InterPro" id="IPR002656">
    <property type="entry name" value="Acyl_transf_3_dom"/>
</dbReference>
<reference evidence="3 4" key="1">
    <citation type="submission" date="2016-03" db="EMBL/GenBank/DDBJ databases">
        <title>Acetic acid bacteria sequencing.</title>
        <authorList>
            <person name="Brandt J."/>
            <person name="Jakob F."/>
            <person name="Vogel R.F."/>
        </authorList>
    </citation>
    <scope>NUCLEOTIDE SEQUENCE [LARGE SCALE GENOMIC DNA]</scope>
    <source>
        <strain evidence="3 4">TMW2.1153</strain>
    </source>
</reference>
<protein>
    <recommendedName>
        <fullName evidence="2">Acyltransferase 3 domain-containing protein</fullName>
    </recommendedName>
</protein>
<dbReference type="STRING" id="435.A0U92_13435"/>
<feature type="transmembrane region" description="Helical" evidence="1">
    <location>
        <begin position="283"/>
        <end position="303"/>
    </location>
</feature>
<dbReference type="AlphaFoldDB" id="A0A1U9KIN6"/>
<feature type="transmembrane region" description="Helical" evidence="1">
    <location>
        <begin position="254"/>
        <end position="271"/>
    </location>
</feature>
<keyword evidence="4" id="KW-1185">Reference proteome</keyword>
<dbReference type="RefSeq" id="WP_077813659.1">
    <property type="nucleotide sequence ID" value="NZ_CP014692.1"/>
</dbReference>
<dbReference type="PANTHER" id="PTHR23028">
    <property type="entry name" value="ACETYLTRANSFERASE"/>
    <property type="match status" value="1"/>
</dbReference>
<keyword evidence="1" id="KW-0472">Membrane</keyword>
<proteinExistence type="predicted"/>
<evidence type="ECO:0000256" key="1">
    <source>
        <dbReference type="SAM" id="Phobius"/>
    </source>
</evidence>
<accession>A0A1U9KIN6</accession>
<dbReference type="KEGG" id="aace:A0U92_13435"/>
<organism evidence="3 4">
    <name type="scientific">Acetobacter aceti</name>
    <dbReference type="NCBI Taxonomy" id="435"/>
    <lineage>
        <taxon>Bacteria</taxon>
        <taxon>Pseudomonadati</taxon>
        <taxon>Pseudomonadota</taxon>
        <taxon>Alphaproteobacteria</taxon>
        <taxon>Acetobacterales</taxon>
        <taxon>Acetobacteraceae</taxon>
        <taxon>Acetobacter</taxon>
        <taxon>Acetobacter subgen. Acetobacter</taxon>
    </lineage>
</organism>
<feature type="transmembrane region" description="Helical" evidence="1">
    <location>
        <begin position="83"/>
        <end position="100"/>
    </location>
</feature>
<dbReference type="GO" id="GO:0016020">
    <property type="term" value="C:membrane"/>
    <property type="evidence" value="ECO:0007669"/>
    <property type="project" value="TreeGrafter"/>
</dbReference>
<keyword evidence="1" id="KW-0812">Transmembrane</keyword>
<dbReference type="Proteomes" id="UP000188937">
    <property type="component" value="Chromosome"/>
</dbReference>
<feature type="transmembrane region" description="Helical" evidence="1">
    <location>
        <begin position="12"/>
        <end position="32"/>
    </location>
</feature>
<evidence type="ECO:0000313" key="4">
    <source>
        <dbReference type="Proteomes" id="UP000188937"/>
    </source>
</evidence>
<keyword evidence="1" id="KW-1133">Transmembrane helix</keyword>